<dbReference type="AlphaFoldDB" id="A0A2P2CCH9"/>
<evidence type="ECO:0000313" key="2">
    <source>
        <dbReference type="EMBL" id="CUR59694.1"/>
    </source>
</evidence>
<organism evidence="2">
    <name type="scientific">metagenome</name>
    <dbReference type="NCBI Taxonomy" id="256318"/>
    <lineage>
        <taxon>unclassified sequences</taxon>
        <taxon>metagenomes</taxon>
    </lineage>
</organism>
<accession>A0A2P2CCH9</accession>
<gene>
    <name evidence="2" type="ORF">NOCA2670002</name>
</gene>
<dbReference type="CDD" id="cd00657">
    <property type="entry name" value="Ferritin_like"/>
    <property type="match status" value="1"/>
</dbReference>
<dbReference type="InterPro" id="IPR009078">
    <property type="entry name" value="Ferritin-like_SF"/>
</dbReference>
<dbReference type="InterPro" id="IPR029447">
    <property type="entry name" value="DUF4439"/>
</dbReference>
<proteinExistence type="predicted"/>
<sequence>MTTTLEALQTTLAGEHAAVWTYATLGGQTSQSAQAVLFDRIARGYVVHRARRDQLISMVRDLGVVPAPAAPAYELLNRAATPTQVTNAALALEQRCAGVYADLVAATVEQQRQWAITALTDAAVRGLGYRGSPEIFPGLAEFADR</sequence>
<dbReference type="Gene3D" id="1.20.1260.10">
    <property type="match status" value="1"/>
</dbReference>
<feature type="domain" description="DUF4439" evidence="1">
    <location>
        <begin position="7"/>
        <end position="141"/>
    </location>
</feature>
<dbReference type="Pfam" id="PF14530">
    <property type="entry name" value="DUF4439"/>
    <property type="match status" value="1"/>
</dbReference>
<reference evidence="2" key="1">
    <citation type="submission" date="2015-08" db="EMBL/GenBank/DDBJ databases">
        <authorList>
            <person name="Babu N.S."/>
            <person name="Beckwith C.J."/>
            <person name="Beseler K.G."/>
            <person name="Brison A."/>
            <person name="Carone J.V."/>
            <person name="Caskin T.P."/>
            <person name="Diamond M."/>
            <person name="Durham M.E."/>
            <person name="Foxe J.M."/>
            <person name="Go M."/>
            <person name="Henderson B.A."/>
            <person name="Jones I.B."/>
            <person name="McGettigan J.A."/>
            <person name="Micheletti S.J."/>
            <person name="Nasrallah M.E."/>
            <person name="Ortiz D."/>
            <person name="Piller C.R."/>
            <person name="Privatt S.R."/>
            <person name="Schneider S.L."/>
            <person name="Sharp S."/>
            <person name="Smith T.C."/>
            <person name="Stanton J.D."/>
            <person name="Ullery H.E."/>
            <person name="Wilson R.J."/>
            <person name="Serrano M.G."/>
            <person name="Buck G."/>
            <person name="Lee V."/>
            <person name="Wang Y."/>
            <person name="Carvalho R."/>
            <person name="Voegtly L."/>
            <person name="Shi R."/>
            <person name="Duckworth R."/>
            <person name="Johnson A."/>
            <person name="Loviza R."/>
            <person name="Walstead R."/>
            <person name="Shah Z."/>
            <person name="Kiflezghi M."/>
            <person name="Wade K."/>
            <person name="Ball S.L."/>
            <person name="Bradley K.W."/>
            <person name="Asai D.J."/>
            <person name="Bowman C.A."/>
            <person name="Russell D.A."/>
            <person name="Pope W.H."/>
            <person name="Jacobs-Sera D."/>
            <person name="Hendrix R.W."/>
            <person name="Hatfull G.F."/>
        </authorList>
    </citation>
    <scope>NUCLEOTIDE SEQUENCE</scope>
</reference>
<dbReference type="InterPro" id="IPR012347">
    <property type="entry name" value="Ferritin-like"/>
</dbReference>
<dbReference type="EMBL" id="CZKA01000064">
    <property type="protein sequence ID" value="CUR59694.1"/>
    <property type="molecule type" value="Genomic_DNA"/>
</dbReference>
<dbReference type="SUPFAM" id="SSF47240">
    <property type="entry name" value="Ferritin-like"/>
    <property type="match status" value="1"/>
</dbReference>
<evidence type="ECO:0000259" key="1">
    <source>
        <dbReference type="Pfam" id="PF14530"/>
    </source>
</evidence>
<protein>
    <recommendedName>
        <fullName evidence="1">DUF4439 domain-containing protein</fullName>
    </recommendedName>
</protein>
<name>A0A2P2CCH9_9ZZZZ</name>